<dbReference type="EMBL" id="JBBNGE010000002">
    <property type="protein sequence ID" value="MEQ2506893.1"/>
    <property type="molecule type" value="Genomic_DNA"/>
</dbReference>
<comment type="caution">
    <text evidence="2">The sequence shown here is derived from an EMBL/GenBank/DDBJ whole genome shotgun (WGS) entry which is preliminary data.</text>
</comment>
<accession>A0ABV1FUS6</accession>
<dbReference type="Gene3D" id="3.90.70.10">
    <property type="entry name" value="Cysteine proteinases"/>
    <property type="match status" value="1"/>
</dbReference>
<reference evidence="2 3" key="1">
    <citation type="submission" date="2024-04" db="EMBL/GenBank/DDBJ databases">
        <title>Human intestinal bacterial collection.</title>
        <authorList>
            <person name="Pauvert C."/>
            <person name="Hitch T.C.A."/>
            <person name="Clavel T."/>
        </authorList>
    </citation>
    <scope>NUCLEOTIDE SEQUENCE [LARGE SCALE GENOMIC DNA]</scope>
    <source>
        <strain evidence="2 3">CLA-AA-H174</strain>
    </source>
</reference>
<feature type="domain" description="Peptidase C39" evidence="1">
    <location>
        <begin position="5"/>
        <end position="64"/>
    </location>
</feature>
<dbReference type="Proteomes" id="UP001465717">
    <property type="component" value="Unassembled WGS sequence"/>
</dbReference>
<keyword evidence="3" id="KW-1185">Reference proteome</keyword>
<name>A0ABV1FUS6_9BACT</name>
<evidence type="ECO:0000313" key="3">
    <source>
        <dbReference type="Proteomes" id="UP001465717"/>
    </source>
</evidence>
<protein>
    <submittedName>
        <fullName evidence="2">Cysteine peptidase family C39 domain-containing protein</fullName>
    </submittedName>
</protein>
<dbReference type="RefSeq" id="WP_349225397.1">
    <property type="nucleotide sequence ID" value="NZ_JBBNFG020000006.1"/>
</dbReference>
<sequence length="70" mass="8055">MNRKIKVEHQHDSMQCGITCLQMICRYFGREYSLNSLSKICFATTEGVSMLGINEAVRILGFHWISTRSN</sequence>
<proteinExistence type="predicted"/>
<gene>
    <name evidence="2" type="ORF">AAAT87_01185</name>
</gene>
<evidence type="ECO:0000313" key="2">
    <source>
        <dbReference type="EMBL" id="MEQ2506893.1"/>
    </source>
</evidence>
<dbReference type="Pfam" id="PF03412">
    <property type="entry name" value="Peptidase_C39"/>
    <property type="match status" value="1"/>
</dbReference>
<evidence type="ECO:0000259" key="1">
    <source>
        <dbReference type="Pfam" id="PF03412"/>
    </source>
</evidence>
<dbReference type="InterPro" id="IPR005074">
    <property type="entry name" value="Peptidase_C39"/>
</dbReference>
<organism evidence="2 3">
    <name type="scientific">Segatella sinensis</name>
    <dbReference type="NCBI Taxonomy" id="3085167"/>
    <lineage>
        <taxon>Bacteria</taxon>
        <taxon>Pseudomonadati</taxon>
        <taxon>Bacteroidota</taxon>
        <taxon>Bacteroidia</taxon>
        <taxon>Bacteroidales</taxon>
        <taxon>Prevotellaceae</taxon>
        <taxon>Segatella</taxon>
    </lineage>
</organism>